<reference evidence="7" key="1">
    <citation type="submission" date="2024-06" db="EMBL/GenBank/DDBJ databases">
        <title>Hwangdonia haimaensis gen. nov., sp. nov., a member of the family Flavobacteriaceae isolated from the haima cold seep.</title>
        <authorList>
            <person name="Li J."/>
        </authorList>
    </citation>
    <scope>NUCLEOTIDE SEQUENCE [LARGE SCALE GENOMIC DNA]</scope>
    <source>
        <strain evidence="7">SCSIO 19198</strain>
    </source>
</reference>
<dbReference type="Pfam" id="PF00491">
    <property type="entry name" value="Arginase"/>
    <property type="match status" value="1"/>
</dbReference>
<organism evidence="6 7">
    <name type="scientific">Hwangdonia lutea</name>
    <dbReference type="NCBI Taxonomy" id="3075823"/>
    <lineage>
        <taxon>Bacteria</taxon>
        <taxon>Pseudomonadati</taxon>
        <taxon>Bacteroidota</taxon>
        <taxon>Flavobacteriia</taxon>
        <taxon>Flavobacteriales</taxon>
        <taxon>Flavobacteriaceae</taxon>
        <taxon>Hwangdonia</taxon>
    </lineage>
</organism>
<keyword evidence="1" id="KW-0479">Metal-binding</keyword>
<dbReference type="InterPro" id="IPR006035">
    <property type="entry name" value="Ureohydrolase"/>
</dbReference>
<dbReference type="Proteomes" id="UP001302486">
    <property type="component" value="Chromosome"/>
</dbReference>
<dbReference type="AlphaFoldDB" id="A0AA97EL50"/>
<dbReference type="InterPro" id="IPR023696">
    <property type="entry name" value="Ureohydrolase_dom_sf"/>
</dbReference>
<dbReference type="Gene3D" id="3.40.800.10">
    <property type="entry name" value="Ureohydrolase domain"/>
    <property type="match status" value="1"/>
</dbReference>
<keyword evidence="2" id="KW-0378">Hydrolase</keyword>
<comment type="similarity">
    <text evidence="5">Belongs to the arginase family.</text>
</comment>
<dbReference type="RefSeq" id="WP_316983124.1">
    <property type="nucleotide sequence ID" value="NZ_CP136521.1"/>
</dbReference>
<dbReference type="GO" id="GO:0006547">
    <property type="term" value="P:L-histidine metabolic process"/>
    <property type="evidence" value="ECO:0007669"/>
    <property type="project" value="UniProtKB-KW"/>
</dbReference>
<evidence type="ECO:0000313" key="7">
    <source>
        <dbReference type="Proteomes" id="UP001302486"/>
    </source>
</evidence>
<evidence type="ECO:0000256" key="3">
    <source>
        <dbReference type="ARBA" id="ARBA00022808"/>
    </source>
</evidence>
<sequence>MDKLVLFNPTTRNKLLNKRSGESKFGEHIKTLTSISNIYEQLKNLDVTHVIIGLPEDVGVFANHGKQGTSRAWDATLKILLNIQSNTFTKADSVLILGHLDFTEELLAVSKLNTDKKSDIKKARKIVERIDNDVAHIVQLIVSAGKKAIVVGGGHNNAYGNIKGTSLALNKPINVVNFDAHSDFRAEEGRHSGNGFSYAFAEGFLKNYFIFGLHENYTSEAIFKLLNETKSITYNTFEDIQIKDKLSFDDGMFHALNHISKKPFGIEIDCDAIENIPSSAMTPSGFSVNQTRQFVNFFAKHKNATYLHICEAAPKKKTANLVGKLITYLITDFIKADAD</sequence>
<dbReference type="GO" id="GO:0008783">
    <property type="term" value="F:agmatinase activity"/>
    <property type="evidence" value="ECO:0007669"/>
    <property type="project" value="TreeGrafter"/>
</dbReference>
<dbReference type="GO" id="GO:0033389">
    <property type="term" value="P:putrescine biosynthetic process from arginine, via agmatine"/>
    <property type="evidence" value="ECO:0007669"/>
    <property type="project" value="TreeGrafter"/>
</dbReference>
<evidence type="ECO:0000313" key="6">
    <source>
        <dbReference type="EMBL" id="WOD43439.1"/>
    </source>
</evidence>
<keyword evidence="7" id="KW-1185">Reference proteome</keyword>
<evidence type="ECO:0000256" key="4">
    <source>
        <dbReference type="ARBA" id="ARBA00023211"/>
    </source>
</evidence>
<name>A0AA97EL50_9FLAO</name>
<dbReference type="GO" id="GO:0046872">
    <property type="term" value="F:metal ion binding"/>
    <property type="evidence" value="ECO:0007669"/>
    <property type="project" value="UniProtKB-KW"/>
</dbReference>
<dbReference type="CDD" id="cd09988">
    <property type="entry name" value="Formimidoylglutamase"/>
    <property type="match status" value="1"/>
</dbReference>
<dbReference type="PANTHER" id="PTHR11358:SF35">
    <property type="entry name" value="FORMIMIDOYLGLUTAMASE"/>
    <property type="match status" value="1"/>
</dbReference>
<evidence type="ECO:0000256" key="5">
    <source>
        <dbReference type="PROSITE-ProRule" id="PRU00742"/>
    </source>
</evidence>
<dbReference type="PROSITE" id="PS51409">
    <property type="entry name" value="ARGINASE_2"/>
    <property type="match status" value="1"/>
</dbReference>
<accession>A0AA97EL50</accession>
<protein>
    <submittedName>
        <fullName evidence="6">Formimidoylglutamase</fullName>
    </submittedName>
</protein>
<evidence type="ECO:0000256" key="1">
    <source>
        <dbReference type="ARBA" id="ARBA00022723"/>
    </source>
</evidence>
<dbReference type="PANTHER" id="PTHR11358">
    <property type="entry name" value="ARGINASE/AGMATINASE"/>
    <property type="match status" value="1"/>
</dbReference>
<gene>
    <name evidence="6" type="ORF">RNZ46_15730</name>
</gene>
<dbReference type="KEGG" id="hws:RNZ46_15730"/>
<dbReference type="EMBL" id="CP136521">
    <property type="protein sequence ID" value="WOD43439.1"/>
    <property type="molecule type" value="Genomic_DNA"/>
</dbReference>
<evidence type="ECO:0000256" key="2">
    <source>
        <dbReference type="ARBA" id="ARBA00022801"/>
    </source>
</evidence>
<dbReference type="SUPFAM" id="SSF52768">
    <property type="entry name" value="Arginase/deacetylase"/>
    <property type="match status" value="1"/>
</dbReference>
<keyword evidence="4" id="KW-0464">Manganese</keyword>
<keyword evidence="3" id="KW-0369">Histidine metabolism</keyword>
<proteinExistence type="inferred from homology"/>